<protein>
    <submittedName>
        <fullName evidence="3">SufE family protein</fullName>
    </submittedName>
</protein>
<feature type="domain" description="Fe-S metabolism associated" evidence="2">
    <location>
        <begin position="11"/>
        <end position="130"/>
    </location>
</feature>
<evidence type="ECO:0000256" key="1">
    <source>
        <dbReference type="ARBA" id="ARBA00010282"/>
    </source>
</evidence>
<dbReference type="RefSeq" id="WP_317833490.1">
    <property type="nucleotide sequence ID" value="NZ_CP136920.1"/>
</dbReference>
<sequence length="143" mass="16021">MSLVEKRDQLVEELSFIDDPQERFAYIIDEAKGQSSLADEYKIDAFRIEGCQSNLWLVPRFEDGLCYFETDSDAVITKGVAGLLTNLYSGATPLEILENEPDFLTEVGITQHLTPNRRNGLSNVWVKIKTFAELCKAGEVSAV</sequence>
<dbReference type="EMBL" id="CP136920">
    <property type="protein sequence ID" value="WOO41106.1"/>
    <property type="molecule type" value="Genomic_DNA"/>
</dbReference>
<evidence type="ECO:0000259" key="2">
    <source>
        <dbReference type="Pfam" id="PF02657"/>
    </source>
</evidence>
<dbReference type="AlphaFoldDB" id="A0AAQ3L8L6"/>
<gene>
    <name evidence="3" type="ORF">RZN69_21000</name>
</gene>
<keyword evidence="4" id="KW-1185">Reference proteome</keyword>
<dbReference type="InterPro" id="IPR003808">
    <property type="entry name" value="Fe-S_metab-assoc_dom"/>
</dbReference>
<dbReference type="PANTHER" id="PTHR43597">
    <property type="entry name" value="SULFUR ACCEPTOR PROTEIN CSDE"/>
    <property type="match status" value="1"/>
</dbReference>
<accession>A0AAQ3L8L6</accession>
<evidence type="ECO:0000313" key="4">
    <source>
        <dbReference type="Proteomes" id="UP001304300"/>
    </source>
</evidence>
<dbReference type="KEGG" id="puo:RZN69_21000"/>
<dbReference type="Proteomes" id="UP001304300">
    <property type="component" value="Chromosome"/>
</dbReference>
<name>A0AAQ3L8L6_9BACT</name>
<proteinExistence type="inferred from homology"/>
<comment type="similarity">
    <text evidence="1">Belongs to the SufE family.</text>
</comment>
<evidence type="ECO:0000313" key="3">
    <source>
        <dbReference type="EMBL" id="WOO41106.1"/>
    </source>
</evidence>
<organism evidence="3 4">
    <name type="scientific">Rubellicoccus peritrichatus</name>
    <dbReference type="NCBI Taxonomy" id="3080537"/>
    <lineage>
        <taxon>Bacteria</taxon>
        <taxon>Pseudomonadati</taxon>
        <taxon>Verrucomicrobiota</taxon>
        <taxon>Opitutia</taxon>
        <taxon>Puniceicoccales</taxon>
        <taxon>Cerasicoccaceae</taxon>
        <taxon>Rubellicoccus</taxon>
    </lineage>
</organism>
<dbReference type="Gene3D" id="3.90.1010.10">
    <property type="match status" value="1"/>
</dbReference>
<dbReference type="PANTHER" id="PTHR43597:SF5">
    <property type="entry name" value="SUFE-LIKE PROTEIN 2, CHLOROPLASTIC"/>
    <property type="match status" value="1"/>
</dbReference>
<reference evidence="3 4" key="1">
    <citation type="submission" date="2023-10" db="EMBL/GenBank/DDBJ databases">
        <title>Rubellicoccus peritrichatus gen. nov., sp. nov., isolated from an algae of coral reef tank.</title>
        <authorList>
            <person name="Luo J."/>
        </authorList>
    </citation>
    <scope>NUCLEOTIDE SEQUENCE [LARGE SCALE GENOMIC DNA]</scope>
    <source>
        <strain evidence="3 4">CR14</strain>
    </source>
</reference>
<dbReference type="SUPFAM" id="SSF82649">
    <property type="entry name" value="SufE/NifU"/>
    <property type="match status" value="1"/>
</dbReference>
<dbReference type="Pfam" id="PF02657">
    <property type="entry name" value="SufE"/>
    <property type="match status" value="1"/>
</dbReference>